<dbReference type="EMBL" id="JARBHB010000007">
    <property type="protein sequence ID" value="KAJ8879004.1"/>
    <property type="molecule type" value="Genomic_DNA"/>
</dbReference>
<proteinExistence type="predicted"/>
<dbReference type="Proteomes" id="UP001159363">
    <property type="component" value="Chromosome 6"/>
</dbReference>
<dbReference type="Pfam" id="PF13843">
    <property type="entry name" value="DDE_Tnp_1_7"/>
    <property type="match status" value="1"/>
</dbReference>
<feature type="domain" description="PiggyBac transposable element-derived protein" evidence="1">
    <location>
        <begin position="14"/>
        <end position="175"/>
    </location>
</feature>
<gene>
    <name evidence="2" type="ORF">PR048_019610</name>
</gene>
<organism evidence="2 3">
    <name type="scientific">Dryococelus australis</name>
    <dbReference type="NCBI Taxonomy" id="614101"/>
    <lineage>
        <taxon>Eukaryota</taxon>
        <taxon>Metazoa</taxon>
        <taxon>Ecdysozoa</taxon>
        <taxon>Arthropoda</taxon>
        <taxon>Hexapoda</taxon>
        <taxon>Insecta</taxon>
        <taxon>Pterygota</taxon>
        <taxon>Neoptera</taxon>
        <taxon>Polyneoptera</taxon>
        <taxon>Phasmatodea</taxon>
        <taxon>Verophasmatodea</taxon>
        <taxon>Anareolatae</taxon>
        <taxon>Phasmatidae</taxon>
        <taxon>Eurycanthinae</taxon>
        <taxon>Dryococelus</taxon>
    </lineage>
</organism>
<evidence type="ECO:0000313" key="2">
    <source>
        <dbReference type="EMBL" id="KAJ8879004.1"/>
    </source>
</evidence>
<evidence type="ECO:0000259" key="1">
    <source>
        <dbReference type="Pfam" id="PF13843"/>
    </source>
</evidence>
<keyword evidence="3" id="KW-1185">Reference proteome</keyword>
<dbReference type="PANTHER" id="PTHR46599:SF3">
    <property type="entry name" value="PIGGYBAC TRANSPOSABLE ELEMENT-DERIVED PROTEIN 4"/>
    <property type="match status" value="1"/>
</dbReference>
<evidence type="ECO:0000313" key="3">
    <source>
        <dbReference type="Proteomes" id="UP001159363"/>
    </source>
</evidence>
<name>A0ABQ9H3X7_9NEOP</name>
<accession>A0ABQ9H3X7</accession>
<comment type="caution">
    <text evidence="2">The sequence shown here is derived from an EMBL/GenBank/DDBJ whole genome shotgun (WGS) entry which is preliminary data.</text>
</comment>
<dbReference type="PANTHER" id="PTHR46599">
    <property type="entry name" value="PIGGYBAC TRANSPOSABLE ELEMENT-DERIVED PROTEIN 4"/>
    <property type="match status" value="1"/>
</dbReference>
<protein>
    <recommendedName>
        <fullName evidence="1">PiggyBac transposable element-derived protein domain-containing protein</fullName>
    </recommendedName>
</protein>
<sequence length="205" mass="22947">MKIYAGKYQDAGQSVPTRVVLELCDSLLNAGRVIVTDNYYTSIELANKLIDKSTNLLGTLRSNRKHNPQTVLNKKPKRGTLVGQQNDRGITVLKWAAKRDILILSTCHGTETVPIQRRNGNVNKPKPIVDYNKRKTATDVSDQLSSYCTPLRRSLKWYRKVAIELLLGTAVVNAHLLFCHVTGRKTTITSFRKALAKELMAAKAE</sequence>
<reference evidence="2 3" key="1">
    <citation type="submission" date="2023-02" db="EMBL/GenBank/DDBJ databases">
        <title>LHISI_Scaffold_Assembly.</title>
        <authorList>
            <person name="Stuart O.P."/>
            <person name="Cleave R."/>
            <person name="Magrath M.J.L."/>
            <person name="Mikheyev A.S."/>
        </authorList>
    </citation>
    <scope>NUCLEOTIDE SEQUENCE [LARGE SCALE GENOMIC DNA]</scope>
    <source>
        <strain evidence="2">Daus_M_001</strain>
        <tissue evidence="2">Leg muscle</tissue>
    </source>
</reference>
<dbReference type="InterPro" id="IPR029526">
    <property type="entry name" value="PGBD"/>
</dbReference>